<sequence>MAKTKLAKRNPPEPGKEPSVMKLYFDDHFPGRISETSKFKKVIAAIRCKLTRKQLSLFRSAVFGHFLDLGSYNFSGVIFHNLLLRQVAHKKTNKNQLWFQIGEHLTQHRLLNKYFGGRFKDLTLKLLDARFSALKFRAMDDLMP</sequence>
<evidence type="ECO:0008006" key="3">
    <source>
        <dbReference type="Google" id="ProtNLM"/>
    </source>
</evidence>
<protein>
    <recommendedName>
        <fullName evidence="3">DUF1985 domain-containing protein</fullName>
    </recommendedName>
</protein>
<dbReference type="AlphaFoldDB" id="V4UKR5"/>
<name>V4UKR5_CITCL</name>
<dbReference type="Proteomes" id="UP000030687">
    <property type="component" value="Unassembled WGS sequence"/>
</dbReference>
<dbReference type="EMBL" id="KI535697">
    <property type="protein sequence ID" value="ESR64835.1"/>
    <property type="molecule type" value="Genomic_DNA"/>
</dbReference>
<dbReference type="PANTHER" id="PTHR48449:SF1">
    <property type="entry name" value="DUF1985 DOMAIN-CONTAINING PROTEIN"/>
    <property type="match status" value="1"/>
</dbReference>
<organism evidence="1 2">
    <name type="scientific">Citrus clementina</name>
    <name type="common">Clementine</name>
    <name type="synonym">Citrus deliciosa x Citrus sinensis</name>
    <dbReference type="NCBI Taxonomy" id="85681"/>
    <lineage>
        <taxon>Eukaryota</taxon>
        <taxon>Viridiplantae</taxon>
        <taxon>Streptophyta</taxon>
        <taxon>Embryophyta</taxon>
        <taxon>Tracheophyta</taxon>
        <taxon>Spermatophyta</taxon>
        <taxon>Magnoliopsida</taxon>
        <taxon>eudicotyledons</taxon>
        <taxon>Gunneridae</taxon>
        <taxon>Pentapetalae</taxon>
        <taxon>rosids</taxon>
        <taxon>malvids</taxon>
        <taxon>Sapindales</taxon>
        <taxon>Rutaceae</taxon>
        <taxon>Aurantioideae</taxon>
        <taxon>Citrus</taxon>
    </lineage>
</organism>
<evidence type="ECO:0000313" key="2">
    <source>
        <dbReference type="Proteomes" id="UP000030687"/>
    </source>
</evidence>
<gene>
    <name evidence="1" type="ORF">CICLE_v10010179mg</name>
</gene>
<reference evidence="1 2" key="1">
    <citation type="submission" date="2013-10" db="EMBL/GenBank/DDBJ databases">
        <authorList>
            <consortium name="International Citrus Genome Consortium"/>
            <person name="Jenkins J."/>
            <person name="Schmutz J."/>
            <person name="Prochnik S."/>
            <person name="Rokhsar D."/>
            <person name="Gmitter F."/>
            <person name="Ollitrault P."/>
            <person name="Machado M."/>
            <person name="Talon M."/>
            <person name="Wincker P."/>
            <person name="Jaillon O."/>
            <person name="Morgante M."/>
        </authorList>
    </citation>
    <scope>NUCLEOTIDE SEQUENCE</scope>
    <source>
        <strain evidence="2">cv. Clemenules</strain>
    </source>
</reference>
<keyword evidence="2" id="KW-1185">Reference proteome</keyword>
<proteinExistence type="predicted"/>
<dbReference type="Gramene" id="ESR64835">
    <property type="protein sequence ID" value="ESR64835"/>
    <property type="gene ID" value="CICLE_v10010179mg"/>
</dbReference>
<dbReference type="InParanoid" id="V4UKR5"/>
<accession>V4UKR5</accession>
<dbReference type="KEGG" id="cic:CICLE_v10010179mg"/>
<evidence type="ECO:0000313" key="1">
    <source>
        <dbReference type="EMBL" id="ESR64835.1"/>
    </source>
</evidence>
<dbReference type="PANTHER" id="PTHR48449">
    <property type="entry name" value="DUF1985 DOMAIN-CONTAINING PROTEIN"/>
    <property type="match status" value="1"/>
</dbReference>